<keyword evidence="4" id="KW-1133">Transmembrane helix</keyword>
<evidence type="ECO:0000256" key="2">
    <source>
        <dbReference type="ARBA" id="ARBA00011901"/>
    </source>
</evidence>
<evidence type="ECO:0000256" key="4">
    <source>
        <dbReference type="SAM" id="Phobius"/>
    </source>
</evidence>
<evidence type="ECO:0000313" key="7">
    <source>
        <dbReference type="Proteomes" id="UP000319700"/>
    </source>
</evidence>
<gene>
    <name evidence="6" type="ORF">EAH81_03905</name>
</gene>
<dbReference type="CDD" id="cd02696">
    <property type="entry name" value="MurNAc-LAA"/>
    <property type="match status" value="1"/>
</dbReference>
<dbReference type="GO" id="GO:0008745">
    <property type="term" value="F:N-acetylmuramoyl-L-alanine amidase activity"/>
    <property type="evidence" value="ECO:0007669"/>
    <property type="project" value="UniProtKB-EC"/>
</dbReference>
<comment type="caution">
    <text evidence="6">The sequence shown here is derived from an EMBL/GenBank/DDBJ whole genome shotgun (WGS) entry which is preliminary data.</text>
</comment>
<sequence>METYSGVDFGFVQYFLNRFVGMGNHKSNLQMKTNIRISLVLITALFGLYAFKPLDKKIIVIDAGHGGNDLGATLNDLQEKTIVENIAKRIKSQNKSENLEIVLLREGDHEMELSERISIINNLNPSFVISLHVNSSENFSRNGVEAYVSANPKYCDESKANAEIVIDKVAGNYFSKGEVTKASFYILKNSNCPAMTLEIGYLSNINDRTYIISEKGQAEIADKILEAVK</sequence>
<dbReference type="PANTHER" id="PTHR30404:SF0">
    <property type="entry name" value="N-ACETYLMURAMOYL-L-ALANINE AMIDASE AMIC"/>
    <property type="match status" value="1"/>
</dbReference>
<dbReference type="PANTHER" id="PTHR30404">
    <property type="entry name" value="N-ACETYLMURAMOYL-L-ALANINE AMIDASE"/>
    <property type="match status" value="1"/>
</dbReference>
<feature type="transmembrane region" description="Helical" evidence="4">
    <location>
        <begin position="33"/>
        <end position="51"/>
    </location>
</feature>
<name>A0A502F3L5_9FLAO</name>
<dbReference type="GO" id="GO:0030288">
    <property type="term" value="C:outer membrane-bounded periplasmic space"/>
    <property type="evidence" value="ECO:0007669"/>
    <property type="project" value="TreeGrafter"/>
</dbReference>
<dbReference type="Gene3D" id="3.40.630.40">
    <property type="entry name" value="Zn-dependent exopeptidases"/>
    <property type="match status" value="1"/>
</dbReference>
<keyword evidence="7" id="KW-1185">Reference proteome</keyword>
<dbReference type="InterPro" id="IPR050695">
    <property type="entry name" value="N-acetylmuramoyl_amidase_3"/>
</dbReference>
<keyword evidence="4" id="KW-0472">Membrane</keyword>
<proteinExistence type="predicted"/>
<protein>
    <recommendedName>
        <fullName evidence="2">N-acetylmuramoyl-L-alanine amidase</fullName>
        <ecNumber evidence="2">3.5.1.28</ecNumber>
    </recommendedName>
</protein>
<dbReference type="EC" id="3.5.1.28" evidence="2"/>
<accession>A0A502F3L5</accession>
<evidence type="ECO:0000256" key="1">
    <source>
        <dbReference type="ARBA" id="ARBA00001561"/>
    </source>
</evidence>
<dbReference type="OrthoDB" id="9806267at2"/>
<organism evidence="6 7">
    <name type="scientific">Flavobacterium pectinovorum</name>
    <dbReference type="NCBI Taxonomy" id="29533"/>
    <lineage>
        <taxon>Bacteria</taxon>
        <taxon>Pseudomonadati</taxon>
        <taxon>Bacteroidota</taxon>
        <taxon>Flavobacteriia</taxon>
        <taxon>Flavobacteriales</taxon>
        <taxon>Flavobacteriaceae</taxon>
        <taxon>Flavobacterium</taxon>
    </lineage>
</organism>
<evidence type="ECO:0000313" key="6">
    <source>
        <dbReference type="EMBL" id="TPG44623.1"/>
    </source>
</evidence>
<reference evidence="6 7" key="1">
    <citation type="journal article" date="2019" name="Environ. Microbiol.">
        <title>Species interactions and distinct microbial communities in high Arctic permafrost affected cryosols are associated with the CH4 and CO2 gas fluxes.</title>
        <authorList>
            <person name="Altshuler I."/>
            <person name="Hamel J."/>
            <person name="Turney S."/>
            <person name="Magnuson E."/>
            <person name="Levesque R."/>
            <person name="Greer C."/>
            <person name="Whyte L.G."/>
        </authorList>
    </citation>
    <scope>NUCLEOTIDE SEQUENCE [LARGE SCALE GENOMIC DNA]</scope>
    <source>
        <strain evidence="6 7">42</strain>
    </source>
</reference>
<dbReference type="GO" id="GO:0009253">
    <property type="term" value="P:peptidoglycan catabolic process"/>
    <property type="evidence" value="ECO:0007669"/>
    <property type="project" value="InterPro"/>
</dbReference>
<dbReference type="AlphaFoldDB" id="A0A502F3L5"/>
<dbReference type="SUPFAM" id="SSF53187">
    <property type="entry name" value="Zn-dependent exopeptidases"/>
    <property type="match status" value="1"/>
</dbReference>
<dbReference type="EMBL" id="RCZH01000002">
    <property type="protein sequence ID" value="TPG44623.1"/>
    <property type="molecule type" value="Genomic_DNA"/>
</dbReference>
<dbReference type="InterPro" id="IPR002508">
    <property type="entry name" value="MurNAc-LAA_cat"/>
</dbReference>
<feature type="domain" description="MurNAc-LAA" evidence="5">
    <location>
        <begin position="117"/>
        <end position="229"/>
    </location>
</feature>
<comment type="catalytic activity">
    <reaction evidence="1">
        <text>Hydrolyzes the link between N-acetylmuramoyl residues and L-amino acid residues in certain cell-wall glycopeptides.</text>
        <dbReference type="EC" id="3.5.1.28"/>
    </reaction>
</comment>
<dbReference type="Proteomes" id="UP000319700">
    <property type="component" value="Unassembled WGS sequence"/>
</dbReference>
<evidence type="ECO:0000259" key="5">
    <source>
        <dbReference type="SMART" id="SM00646"/>
    </source>
</evidence>
<evidence type="ECO:0000256" key="3">
    <source>
        <dbReference type="ARBA" id="ARBA00022801"/>
    </source>
</evidence>
<keyword evidence="3" id="KW-0378">Hydrolase</keyword>
<keyword evidence="4" id="KW-0812">Transmembrane</keyword>
<dbReference type="RefSeq" id="WP_140503952.1">
    <property type="nucleotide sequence ID" value="NZ_RCZH01000002.1"/>
</dbReference>
<dbReference type="SMART" id="SM00646">
    <property type="entry name" value="Ami_3"/>
    <property type="match status" value="1"/>
</dbReference>
<dbReference type="Pfam" id="PF01520">
    <property type="entry name" value="Amidase_3"/>
    <property type="match status" value="1"/>
</dbReference>